<evidence type="ECO:0000259" key="2">
    <source>
        <dbReference type="Pfam" id="PF08101"/>
    </source>
</evidence>
<feature type="region of interest" description="Disordered" evidence="1">
    <location>
        <begin position="584"/>
        <end position="622"/>
    </location>
</feature>
<keyword evidence="4" id="KW-1185">Reference proteome</keyword>
<feature type="compositionally biased region" description="Basic and acidic residues" evidence="1">
    <location>
        <begin position="702"/>
        <end position="712"/>
    </location>
</feature>
<dbReference type="InterPro" id="IPR012965">
    <property type="entry name" value="Msb1/Mug8_dom"/>
</dbReference>
<evidence type="ECO:0000313" key="4">
    <source>
        <dbReference type="Proteomes" id="UP000812966"/>
    </source>
</evidence>
<name>A0A8K0NRR9_9TREE</name>
<dbReference type="Pfam" id="PF08101">
    <property type="entry name" value="Msb1-Mug8_dom"/>
    <property type="match status" value="1"/>
</dbReference>
<accession>A0A8K0NRR9</accession>
<feature type="domain" description="Meiotically up-regulated protein Msb1/Mug8" evidence="2">
    <location>
        <begin position="123"/>
        <end position="236"/>
    </location>
</feature>
<dbReference type="InterPro" id="IPR037508">
    <property type="entry name" value="Msb1/Mug8"/>
</dbReference>
<feature type="region of interest" description="Disordered" evidence="1">
    <location>
        <begin position="322"/>
        <end position="342"/>
    </location>
</feature>
<reference evidence="3" key="1">
    <citation type="submission" date="2020-04" db="EMBL/GenBank/DDBJ databases">
        <title>Analysis of mating type loci in Filobasidium floriforme.</title>
        <authorList>
            <person name="Nowrousian M."/>
        </authorList>
    </citation>
    <scope>NUCLEOTIDE SEQUENCE</scope>
    <source>
        <strain evidence="3">CBS 6242</strain>
    </source>
</reference>
<sequence>MWPEAGLVLGLEDLVGLVEDCCRELIERAGLKTPLLFSCEALPFSAHRLTNLLQSFTSTLRPYPSQMPVSQQAKKTTEKYRTYVEDIRFSGECEIAWLLRWGLARVVRIERAGGVDGERRESRGLLEWERYEDWRGRERASNYDPMMFDMLYRGVSPNLATILKELFTLLMHLAANSTDSGLTPSVLSGLFGPLIFGLGPHSCPFDTAHAAFVRSSGALEHLLLAFIRFEEAKHERLKGGFPGRLRDWTKGYPGMIISDRELDQGLPRRGVKVKRLEKVRRYVRAYSKDLLSSGQEWGQEMKQCGGVQWEAWESVLPPVVKTRRPGSRVSEQPRQPSLTDRQRKRLFLASETIPLPISSSPSMGFEKVDVPGSQSNGSGINQLASATSRDSLVNRQEKYGSLADKSWSEFEGFGFGEGVNKDRLEFNLNEGAKKEIMQAKRQTISWQDFASPQGGFDRSNEALSKSLLFSPPVQEQIQHWPEEREEMQKKLKKAYKEAIPFTWDTTPAVVNARGAFVEEMFLDIWVELLYGGGWTDTEELTFREANWVLVEYKLQGASSALPESEGGRVFLFEEIVPPAYQDQLANPKQKKAGGLFSRSKTTKNAPAKKEAPIRPTRDEAEFDAILRRHTPTKQVTLSKPLNGTVAHVGNGMLAPAAVSGEISPSRSRFLSRPASSSSKTEKNANGARMESNGVHAMKGLFKRKESQEDRAGRQPAAFISSEYDNISTRTMSGPSSGESIVGNEDGRSYAQPKPRRPEAEKWIGEIQRLFSCQRVVTDLCTSLQMCW</sequence>
<feature type="region of interest" description="Disordered" evidence="1">
    <location>
        <begin position="659"/>
        <end position="756"/>
    </location>
</feature>
<comment type="caution">
    <text evidence="3">The sequence shown here is derived from an EMBL/GenBank/DDBJ whole genome shotgun (WGS) entry which is preliminary data.</text>
</comment>
<dbReference type="AlphaFoldDB" id="A0A8K0NRR9"/>
<proteinExistence type="predicted"/>
<dbReference type="PANTHER" id="PTHR28093">
    <property type="entry name" value="MORPHOGENESIS-RELATED PROTEIN MSB1"/>
    <property type="match status" value="1"/>
</dbReference>
<dbReference type="EMBL" id="JABELV010000039">
    <property type="protein sequence ID" value="KAG7562099.1"/>
    <property type="molecule type" value="Genomic_DNA"/>
</dbReference>
<dbReference type="Proteomes" id="UP000812966">
    <property type="component" value="Unassembled WGS sequence"/>
</dbReference>
<evidence type="ECO:0000313" key="3">
    <source>
        <dbReference type="EMBL" id="KAG7562099.1"/>
    </source>
</evidence>
<feature type="compositionally biased region" description="Basic and acidic residues" evidence="1">
    <location>
        <begin position="607"/>
        <end position="619"/>
    </location>
</feature>
<protein>
    <recommendedName>
        <fullName evidence="2">Meiotically up-regulated protein Msb1/Mug8 domain-containing protein</fullName>
    </recommendedName>
</protein>
<feature type="compositionally biased region" description="Polar residues" evidence="1">
    <location>
        <begin position="722"/>
        <end position="738"/>
    </location>
</feature>
<evidence type="ECO:0000256" key="1">
    <source>
        <dbReference type="SAM" id="MobiDB-lite"/>
    </source>
</evidence>
<gene>
    <name evidence="3" type="ORF">FFLO_02478</name>
</gene>
<dbReference type="PANTHER" id="PTHR28093:SF1">
    <property type="entry name" value="MORPHOGENESIS-RELATED PROTEIN MSB1"/>
    <property type="match status" value="1"/>
</dbReference>
<organism evidence="3 4">
    <name type="scientific">Filobasidium floriforme</name>
    <dbReference type="NCBI Taxonomy" id="5210"/>
    <lineage>
        <taxon>Eukaryota</taxon>
        <taxon>Fungi</taxon>
        <taxon>Dikarya</taxon>
        <taxon>Basidiomycota</taxon>
        <taxon>Agaricomycotina</taxon>
        <taxon>Tremellomycetes</taxon>
        <taxon>Filobasidiales</taxon>
        <taxon>Filobasidiaceae</taxon>
        <taxon>Filobasidium</taxon>
    </lineage>
</organism>
<feature type="compositionally biased region" description="Low complexity" evidence="1">
    <location>
        <begin position="663"/>
        <end position="678"/>
    </location>
</feature>
<feature type="compositionally biased region" description="Polar residues" evidence="1">
    <location>
        <begin position="329"/>
        <end position="339"/>
    </location>
</feature>